<feature type="compositionally biased region" description="Gly residues" evidence="2">
    <location>
        <begin position="18"/>
        <end position="29"/>
    </location>
</feature>
<evidence type="ECO:0000256" key="2">
    <source>
        <dbReference type="SAM" id="MobiDB-lite"/>
    </source>
</evidence>
<evidence type="ECO:0000313" key="6">
    <source>
        <dbReference type="Proteomes" id="UP001143347"/>
    </source>
</evidence>
<accession>A0A9X3DAM2</accession>
<keyword evidence="3" id="KW-1133">Transmembrane helix</keyword>
<dbReference type="Proteomes" id="UP001143347">
    <property type="component" value="Unassembled WGS sequence"/>
</dbReference>
<dbReference type="InterPro" id="IPR004474">
    <property type="entry name" value="LytR_CpsA_psr"/>
</dbReference>
<dbReference type="EMBL" id="JAPKFM010000035">
    <property type="protein sequence ID" value="MCX2966904.1"/>
    <property type="molecule type" value="Genomic_DNA"/>
</dbReference>
<name>A0A9X3DAM2_9ACTN</name>
<keyword evidence="6" id="KW-1185">Reference proteome</keyword>
<evidence type="ECO:0000313" key="5">
    <source>
        <dbReference type="EMBL" id="MCX2966904.1"/>
    </source>
</evidence>
<feature type="region of interest" description="Disordered" evidence="2">
    <location>
        <begin position="1"/>
        <end position="40"/>
    </location>
</feature>
<evidence type="ECO:0000259" key="4">
    <source>
        <dbReference type="Pfam" id="PF03816"/>
    </source>
</evidence>
<dbReference type="NCBIfam" id="TIGR00350">
    <property type="entry name" value="lytR_cpsA_psr"/>
    <property type="match status" value="1"/>
</dbReference>
<organism evidence="5 6">
    <name type="scientific">Gordonia aquimaris</name>
    <dbReference type="NCBI Taxonomy" id="2984863"/>
    <lineage>
        <taxon>Bacteria</taxon>
        <taxon>Bacillati</taxon>
        <taxon>Actinomycetota</taxon>
        <taxon>Actinomycetes</taxon>
        <taxon>Mycobacteriales</taxon>
        <taxon>Gordoniaceae</taxon>
        <taxon>Gordonia</taxon>
    </lineage>
</organism>
<comment type="caution">
    <text evidence="5">The sequence shown here is derived from an EMBL/GenBank/DDBJ whole genome shotgun (WGS) entry which is preliminary data.</text>
</comment>
<evidence type="ECO:0000256" key="3">
    <source>
        <dbReference type="SAM" id="Phobius"/>
    </source>
</evidence>
<comment type="similarity">
    <text evidence="1">Belongs to the LytR/CpsA/Psr (LCP) family.</text>
</comment>
<gene>
    <name evidence="5" type="ORF">OSB52_22770</name>
</gene>
<reference evidence="5" key="1">
    <citation type="submission" date="2022-10" db="EMBL/GenBank/DDBJ databases">
        <title>WGS of marine actinomycetes from Thailand.</title>
        <authorList>
            <person name="Thawai C."/>
        </authorList>
    </citation>
    <scope>NUCLEOTIDE SEQUENCE</scope>
    <source>
        <strain evidence="5">SW21</strain>
    </source>
</reference>
<evidence type="ECO:0000256" key="1">
    <source>
        <dbReference type="ARBA" id="ARBA00006068"/>
    </source>
</evidence>
<dbReference type="Pfam" id="PF03816">
    <property type="entry name" value="LytR_cpsA_psr"/>
    <property type="match status" value="1"/>
</dbReference>
<feature type="transmembrane region" description="Helical" evidence="3">
    <location>
        <begin position="46"/>
        <end position="68"/>
    </location>
</feature>
<dbReference type="PANTHER" id="PTHR33392:SF6">
    <property type="entry name" value="POLYISOPRENYL-TEICHOIC ACID--PEPTIDOGLYCAN TEICHOIC ACID TRANSFERASE TAGU"/>
    <property type="match status" value="1"/>
</dbReference>
<sequence length="359" mass="38158">MRRPVPARAGSSARHGGDGGGPRRPGGRSGTAAPKPRRRRRRRLRVGRLLLVALLVLVVASVGLVFYYDSKLHRTDALTAYAGRPADTPGTNWLIVGTDSRADLSDAERAELSTGDSDGSRTDTIMMVYKPPSGDAMLISIPRDLYVPIPGQGSHKINAAFNFGGPQLLVQTVEQLTGARIDHYAEIGFGGFDQVVDAVGGVNICLDQTLNDPKAGLNLPAGCQDLNGQQALGLVRTRAFPNADLERIENQRKFLSALMAKATSPSVLLNPFRLIPFVNSAVDAVTVDDGDHLWNLAGLAWSLRGDPITTTTPTGGSEYTSDGDSLAVGDNTEQFFTYIRKGAAVPEDLLSTQAGVIGG</sequence>
<dbReference type="Gene3D" id="3.40.630.190">
    <property type="entry name" value="LCP protein"/>
    <property type="match status" value="1"/>
</dbReference>
<keyword evidence="3" id="KW-0472">Membrane</keyword>
<proteinExistence type="inferred from homology"/>
<protein>
    <submittedName>
        <fullName evidence="5">LCP family protein</fullName>
    </submittedName>
</protein>
<feature type="domain" description="Cell envelope-related transcriptional attenuator" evidence="4">
    <location>
        <begin position="121"/>
        <end position="263"/>
    </location>
</feature>
<dbReference type="AlphaFoldDB" id="A0A9X3DAM2"/>
<dbReference type="PANTHER" id="PTHR33392">
    <property type="entry name" value="POLYISOPRENYL-TEICHOIC ACID--PEPTIDOGLYCAN TEICHOIC ACID TRANSFERASE TAGU"/>
    <property type="match status" value="1"/>
</dbReference>
<dbReference type="InterPro" id="IPR050922">
    <property type="entry name" value="LytR/CpsA/Psr_CW_biosynth"/>
</dbReference>
<feature type="compositionally biased region" description="Low complexity" evidence="2">
    <location>
        <begin position="1"/>
        <end position="14"/>
    </location>
</feature>
<keyword evidence="3" id="KW-0812">Transmembrane</keyword>